<dbReference type="EMBL" id="CP001306">
    <property type="protein sequence ID" value="ACL34732.1"/>
    <property type="molecule type" value="Genomic_DNA"/>
</dbReference>
<protein>
    <submittedName>
        <fullName evidence="1">Uncharacterized protein</fullName>
    </submittedName>
</protein>
<geneLocation type="plasmid" evidence="1 2">
    <name>PBr_cp32-10</name>
</geneLocation>
<dbReference type="Proteomes" id="UP000006103">
    <property type="component" value="Plasmid PBr_cp32-10"/>
</dbReference>
<gene>
    <name evidence="1" type="ORF">BGAPBR_Q0062</name>
</gene>
<dbReference type="AlphaFoldDB" id="B8F1E0"/>
<organism evidence="1 2">
    <name type="scientific">Borreliella garinii PBr</name>
    <dbReference type="NCBI Taxonomy" id="498743"/>
    <lineage>
        <taxon>Bacteria</taxon>
        <taxon>Pseudomonadati</taxon>
        <taxon>Spirochaetota</taxon>
        <taxon>Spirochaetia</taxon>
        <taxon>Spirochaetales</taxon>
        <taxon>Borreliaceae</taxon>
        <taxon>Borreliella</taxon>
    </lineage>
</organism>
<evidence type="ECO:0000313" key="2">
    <source>
        <dbReference type="Proteomes" id="UP000006103"/>
    </source>
</evidence>
<sequence>MFVTISILILKTSRSHLRTKLRTFDIKKSFLFILKLTGAASIKKNKLQHSRPVHASYICACT</sequence>
<name>B8F1E0_BORGR</name>
<keyword evidence="1" id="KW-0614">Plasmid</keyword>
<reference evidence="1 2" key="1">
    <citation type="journal article" date="2011" name="J. Bacteriol.">
        <title>Whole-genome sequences of two Borrelia afzelii and two Borrelia garinii Lyme disease agent isolates.</title>
        <authorList>
            <person name="Casjens S.R."/>
            <person name="Mongodin E.F."/>
            <person name="Qiu W.-G."/>
            <person name="Dunn J.J."/>
            <person name="Luft B.J."/>
            <person name="Fraser-Liggett C.M."/>
            <person name="Schutzer S.E."/>
        </authorList>
    </citation>
    <scope>NUCLEOTIDE SEQUENCE [LARGE SCALE GENOMIC DNA]</scope>
    <source>
        <strain evidence="1 2">PBr</strain>
    </source>
</reference>
<evidence type="ECO:0000313" key="1">
    <source>
        <dbReference type="EMBL" id="ACL34732.1"/>
    </source>
</evidence>
<keyword evidence="2" id="KW-1185">Reference proteome</keyword>
<accession>B8F1E0</accession>
<proteinExistence type="predicted"/>